<accession>A0A8S5V266</accession>
<name>A0A8S5V266_9CAUD</name>
<evidence type="ECO:0000313" key="1">
    <source>
        <dbReference type="EMBL" id="DAG00707.1"/>
    </source>
</evidence>
<protein>
    <submittedName>
        <fullName evidence="1">Uncharacterized protein</fullName>
    </submittedName>
</protein>
<sequence>MIRNKIKDNYVGQEIRNQGFAKLKGSVISSDPLTNTCSVIYTDQMGNRQTESAMHVQTNSVDSWFPKPGEYVIIEAYNSKPMVTGRWTAGYAAEIYAESELKSDIFPDEYTQDQGGSIT</sequence>
<organism evidence="1">
    <name type="scientific">Myoviridae sp. ctJ2i1</name>
    <dbReference type="NCBI Taxonomy" id="2825079"/>
    <lineage>
        <taxon>Viruses</taxon>
        <taxon>Duplodnaviria</taxon>
        <taxon>Heunggongvirae</taxon>
        <taxon>Uroviricota</taxon>
        <taxon>Caudoviricetes</taxon>
    </lineage>
</organism>
<reference evidence="1" key="1">
    <citation type="journal article" date="2021" name="Proc. Natl. Acad. Sci. U.S.A.">
        <title>A Catalog of Tens of Thousands of Viruses from Human Metagenomes Reveals Hidden Associations with Chronic Diseases.</title>
        <authorList>
            <person name="Tisza M.J."/>
            <person name="Buck C.B."/>
        </authorList>
    </citation>
    <scope>NUCLEOTIDE SEQUENCE</scope>
    <source>
        <strain evidence="1">CtJ2i1</strain>
    </source>
</reference>
<proteinExistence type="predicted"/>
<dbReference type="EMBL" id="BK016182">
    <property type="protein sequence ID" value="DAG00707.1"/>
    <property type="molecule type" value="Genomic_DNA"/>
</dbReference>